<gene>
    <name evidence="6" type="ORF">GMB86_10320</name>
</gene>
<evidence type="ECO:0000313" key="7">
    <source>
        <dbReference type="Proteomes" id="UP000440978"/>
    </source>
</evidence>
<dbReference type="GO" id="GO:0003700">
    <property type="term" value="F:DNA-binding transcription factor activity"/>
    <property type="evidence" value="ECO:0007669"/>
    <property type="project" value="TreeGrafter"/>
</dbReference>
<dbReference type="RefSeq" id="WP_155219437.1">
    <property type="nucleotide sequence ID" value="NZ_WNHB01000015.1"/>
</dbReference>
<evidence type="ECO:0000256" key="3">
    <source>
        <dbReference type="ARBA" id="ARBA00023125"/>
    </source>
</evidence>
<dbReference type="Pfam" id="PF00356">
    <property type="entry name" value="LacI"/>
    <property type="match status" value="1"/>
</dbReference>
<dbReference type="AlphaFoldDB" id="A0A6N8CRV2"/>
<accession>A0A6N8CRV2</accession>
<dbReference type="SUPFAM" id="SSF53822">
    <property type="entry name" value="Periplasmic binding protein-like I"/>
    <property type="match status" value="1"/>
</dbReference>
<dbReference type="CDD" id="cd01392">
    <property type="entry name" value="HTH_LacI"/>
    <property type="match status" value="1"/>
</dbReference>
<dbReference type="CDD" id="cd19977">
    <property type="entry name" value="PBP1_EndR-like"/>
    <property type="match status" value="1"/>
</dbReference>
<dbReference type="Gene3D" id="3.40.50.2300">
    <property type="match status" value="2"/>
</dbReference>
<dbReference type="Proteomes" id="UP000440978">
    <property type="component" value="Unassembled WGS sequence"/>
</dbReference>
<name>A0A6N8CRV2_9BACI</name>
<dbReference type="PANTHER" id="PTHR30146">
    <property type="entry name" value="LACI-RELATED TRANSCRIPTIONAL REPRESSOR"/>
    <property type="match status" value="1"/>
</dbReference>
<reference evidence="6 7" key="1">
    <citation type="submission" date="2019-11" db="EMBL/GenBank/DDBJ databases">
        <title>Terrilactibacillus tamarindus sp. nov. BCM23-1 isolated from bark of Tamarindus indica.</title>
        <authorList>
            <person name="Kingkaew E."/>
            <person name="Tanasupawat S."/>
        </authorList>
    </citation>
    <scope>NUCLEOTIDE SEQUENCE [LARGE SCALE GENOMIC DNA]</scope>
    <source>
        <strain evidence="6 7">BCM23-1</strain>
    </source>
</reference>
<comment type="caution">
    <text evidence="6">The sequence shown here is derived from an EMBL/GenBank/DDBJ whole genome shotgun (WGS) entry which is preliminary data.</text>
</comment>
<dbReference type="SUPFAM" id="SSF47413">
    <property type="entry name" value="lambda repressor-like DNA-binding domains"/>
    <property type="match status" value="1"/>
</dbReference>
<sequence>MMKVTMADVAKYAGVSKSTVSQYINHRYEYMGEGTRRKIKEAIEKLGYQPNYIAKSLKQKRTFIIGIIVANIVHRFSTEVSRSIEDFCYENEMQAIICNADNNGKKEKKYIDMLRAKQIDGLIIFPTGQNEDLYKKMVEEGYPVVFMDRDIPHLKAPFVLANNKQATYEAISYFIQKGHQRMAIVTQPLTISSRKERLEGYKQALTEHHIELRADYMISAEIAALHEKLDQLFHLEEPPTAILAGNDLVFLEIFSFLQEKQLKVPEDVSLIVFDNIPFAHLSNPPMTIIAQPAFEMGAKAADLLLKQINKESISCERIYFPCELFLGCQAP</sequence>
<dbReference type="Pfam" id="PF00532">
    <property type="entry name" value="Peripla_BP_1"/>
    <property type="match status" value="1"/>
</dbReference>
<evidence type="ECO:0000256" key="1">
    <source>
        <dbReference type="ARBA" id="ARBA00022491"/>
    </source>
</evidence>
<keyword evidence="1" id="KW-0678">Repressor</keyword>
<dbReference type="PANTHER" id="PTHR30146:SF148">
    <property type="entry name" value="HTH-TYPE TRANSCRIPTIONAL REPRESSOR PURR-RELATED"/>
    <property type="match status" value="1"/>
</dbReference>
<dbReference type="PROSITE" id="PS50932">
    <property type="entry name" value="HTH_LACI_2"/>
    <property type="match status" value="1"/>
</dbReference>
<dbReference type="EMBL" id="WNHB01000015">
    <property type="protein sequence ID" value="MTT32400.1"/>
    <property type="molecule type" value="Genomic_DNA"/>
</dbReference>
<keyword evidence="2" id="KW-0805">Transcription regulation</keyword>
<protein>
    <submittedName>
        <fullName evidence="6">LacI family DNA-binding transcriptional regulator</fullName>
    </submittedName>
</protein>
<keyword evidence="3 6" id="KW-0238">DNA-binding</keyword>
<evidence type="ECO:0000256" key="2">
    <source>
        <dbReference type="ARBA" id="ARBA00023015"/>
    </source>
</evidence>
<dbReference type="GO" id="GO:0000976">
    <property type="term" value="F:transcription cis-regulatory region binding"/>
    <property type="evidence" value="ECO:0007669"/>
    <property type="project" value="TreeGrafter"/>
</dbReference>
<feature type="domain" description="HTH lacI-type" evidence="5">
    <location>
        <begin position="4"/>
        <end position="59"/>
    </location>
</feature>
<dbReference type="InterPro" id="IPR001761">
    <property type="entry name" value="Peripla_BP/Lac1_sug-bd_dom"/>
</dbReference>
<dbReference type="InterPro" id="IPR010982">
    <property type="entry name" value="Lambda_DNA-bd_dom_sf"/>
</dbReference>
<organism evidence="6 7">
    <name type="scientific">Terrilactibacillus tamarindi</name>
    <dbReference type="NCBI Taxonomy" id="2599694"/>
    <lineage>
        <taxon>Bacteria</taxon>
        <taxon>Bacillati</taxon>
        <taxon>Bacillota</taxon>
        <taxon>Bacilli</taxon>
        <taxon>Bacillales</taxon>
        <taxon>Bacillaceae</taxon>
        <taxon>Terrilactibacillus</taxon>
    </lineage>
</organism>
<dbReference type="SMART" id="SM00354">
    <property type="entry name" value="HTH_LACI"/>
    <property type="match status" value="1"/>
</dbReference>
<dbReference type="Gene3D" id="1.10.260.40">
    <property type="entry name" value="lambda repressor-like DNA-binding domains"/>
    <property type="match status" value="1"/>
</dbReference>
<dbReference type="PROSITE" id="PS00356">
    <property type="entry name" value="HTH_LACI_1"/>
    <property type="match status" value="1"/>
</dbReference>
<keyword evidence="7" id="KW-1185">Reference proteome</keyword>
<dbReference type="InterPro" id="IPR028082">
    <property type="entry name" value="Peripla_BP_I"/>
</dbReference>
<dbReference type="InterPro" id="IPR000843">
    <property type="entry name" value="HTH_LacI"/>
</dbReference>
<keyword evidence="4" id="KW-0804">Transcription</keyword>
<dbReference type="OrthoDB" id="1639518at2"/>
<evidence type="ECO:0000256" key="4">
    <source>
        <dbReference type="ARBA" id="ARBA00023163"/>
    </source>
</evidence>
<proteinExistence type="predicted"/>
<evidence type="ECO:0000313" key="6">
    <source>
        <dbReference type="EMBL" id="MTT32400.1"/>
    </source>
</evidence>
<evidence type="ECO:0000259" key="5">
    <source>
        <dbReference type="PROSITE" id="PS50932"/>
    </source>
</evidence>